<feature type="transmembrane region" description="Helical" evidence="2">
    <location>
        <begin position="35"/>
        <end position="64"/>
    </location>
</feature>
<evidence type="ECO:0000313" key="4">
    <source>
        <dbReference type="Proteomes" id="UP001202244"/>
    </source>
</evidence>
<keyword evidence="4" id="KW-1185">Reference proteome</keyword>
<reference evidence="3 4" key="1">
    <citation type="journal article" date="2023" name="Microbiol. Spectr.">
        <title>Synergy between Genome Mining, Metabolomics, and Bioinformatics Uncovers Antibacterial Chlorinated Carbazole Alkaloids and Their Biosynthetic Gene Cluster from Streptomyces tubbatahanensis sp. nov., a Novel Actinomycete Isolated from Sulu Sea, Philippines.</title>
        <authorList>
            <person name="Tenebro C.P."/>
            <person name="Trono D.J.V.L."/>
            <person name="Balida L.A.P."/>
            <person name="Bayog L.K.A."/>
            <person name="Bruna J.R."/>
            <person name="Sabido E.M."/>
            <person name="Caspe D.P.C."/>
            <person name="de Los Santos E.L.C."/>
            <person name="Saludes J.P."/>
            <person name="Dalisay D.S."/>
        </authorList>
    </citation>
    <scope>NUCLEOTIDE SEQUENCE [LARGE SCALE GENOMIC DNA]</scope>
    <source>
        <strain evidence="3 4">DSD3025</strain>
    </source>
</reference>
<dbReference type="EMBL" id="CP093846">
    <property type="protein sequence ID" value="UNS96566.1"/>
    <property type="molecule type" value="Genomic_DNA"/>
</dbReference>
<feature type="region of interest" description="Disordered" evidence="1">
    <location>
        <begin position="88"/>
        <end position="228"/>
    </location>
</feature>
<name>A0ABY3XQ25_9ACTN</name>
<evidence type="ECO:0008006" key="5">
    <source>
        <dbReference type="Google" id="ProtNLM"/>
    </source>
</evidence>
<feature type="compositionally biased region" description="Low complexity" evidence="1">
    <location>
        <begin position="160"/>
        <end position="183"/>
    </location>
</feature>
<accession>A0ABY3XQ25</accession>
<organism evidence="3 4">
    <name type="scientific">Streptomyces tubbatahanensis</name>
    <dbReference type="NCBI Taxonomy" id="2923272"/>
    <lineage>
        <taxon>Bacteria</taxon>
        <taxon>Bacillati</taxon>
        <taxon>Actinomycetota</taxon>
        <taxon>Actinomycetes</taxon>
        <taxon>Kitasatosporales</taxon>
        <taxon>Streptomycetaceae</taxon>
        <taxon>Streptomyces</taxon>
    </lineage>
</organism>
<dbReference type="RefSeq" id="WP_242750612.1">
    <property type="nucleotide sequence ID" value="NZ_CP093846.1"/>
</dbReference>
<evidence type="ECO:0000313" key="3">
    <source>
        <dbReference type="EMBL" id="UNS96566.1"/>
    </source>
</evidence>
<proteinExistence type="predicted"/>
<keyword evidence="2" id="KW-0472">Membrane</keyword>
<protein>
    <recommendedName>
        <fullName evidence="5">Integral membrane protein</fullName>
    </recommendedName>
</protein>
<feature type="region of interest" description="Disordered" evidence="1">
    <location>
        <begin position="324"/>
        <end position="398"/>
    </location>
</feature>
<feature type="transmembrane region" description="Helical" evidence="2">
    <location>
        <begin position="6"/>
        <end position="23"/>
    </location>
</feature>
<evidence type="ECO:0000256" key="2">
    <source>
        <dbReference type="SAM" id="Phobius"/>
    </source>
</evidence>
<gene>
    <name evidence="3" type="ORF">MMF93_08625</name>
</gene>
<keyword evidence="2" id="KW-0812">Transmembrane</keyword>
<evidence type="ECO:0000256" key="1">
    <source>
        <dbReference type="SAM" id="MobiDB-lite"/>
    </source>
</evidence>
<feature type="compositionally biased region" description="Gly residues" evidence="1">
    <location>
        <begin position="145"/>
        <end position="154"/>
    </location>
</feature>
<keyword evidence="2" id="KW-1133">Transmembrane helix</keyword>
<sequence length="398" mass="41688">MGWTVLYIAFGVVALWLLGEVLLQYKARLRWRLLAFGGFLAVVVGTTALPSVIVIGLGIAAFALGQTFVTLSVRSGFTEGWAYRGPGASRRRRAGGTSGAADPSLEVTDLRTHGPDAESGPFADAPETTPVQVPLPEPVDDYGQAGYGQAGYGPSGHDQPGGAESAESAGSAGSAGYADPGYAGTPGHAPMPGYDQQPAWEGHQGYVPSPGYGGYEEEPSVFGGAPGETQAYAYDAGLGGPYPAQGYPDYPDYAQPAGHTDSFHQGTGADDSAYQSAFGYPEHTPYPDYQAYQETPDPYGGYGAFGAEEQGQYAGYGYPAAPQQPYYPDVPETPPGGVWVPQQRDGAPPPPQDQPQDPYGYGAEPVEGAYYGDGSADGWAQQPQAHPYPQGYYGDGRH</sequence>
<dbReference type="Proteomes" id="UP001202244">
    <property type="component" value="Chromosome"/>
</dbReference>